<protein>
    <submittedName>
        <fullName evidence="2">Uncharacterized protein</fullName>
    </submittedName>
</protein>
<organism evidence="2 3">
    <name type="scientific">Scylla paramamosain</name>
    <name type="common">Mud crab</name>
    <dbReference type="NCBI Taxonomy" id="85552"/>
    <lineage>
        <taxon>Eukaryota</taxon>
        <taxon>Metazoa</taxon>
        <taxon>Ecdysozoa</taxon>
        <taxon>Arthropoda</taxon>
        <taxon>Crustacea</taxon>
        <taxon>Multicrustacea</taxon>
        <taxon>Malacostraca</taxon>
        <taxon>Eumalacostraca</taxon>
        <taxon>Eucarida</taxon>
        <taxon>Decapoda</taxon>
        <taxon>Pleocyemata</taxon>
        <taxon>Brachyura</taxon>
        <taxon>Eubrachyura</taxon>
        <taxon>Portunoidea</taxon>
        <taxon>Portunidae</taxon>
        <taxon>Portuninae</taxon>
        <taxon>Scylla</taxon>
    </lineage>
</organism>
<comment type="caution">
    <text evidence="2">The sequence shown here is derived from an EMBL/GenBank/DDBJ whole genome shotgun (WGS) entry which is preliminary data.</text>
</comment>
<dbReference type="EMBL" id="JARAKH010000019">
    <property type="protein sequence ID" value="KAK8394281.1"/>
    <property type="molecule type" value="Genomic_DNA"/>
</dbReference>
<dbReference type="Proteomes" id="UP001487740">
    <property type="component" value="Unassembled WGS sequence"/>
</dbReference>
<evidence type="ECO:0000313" key="3">
    <source>
        <dbReference type="Proteomes" id="UP001487740"/>
    </source>
</evidence>
<keyword evidence="3" id="KW-1185">Reference proteome</keyword>
<feature type="compositionally biased region" description="Polar residues" evidence="1">
    <location>
        <begin position="15"/>
        <end position="26"/>
    </location>
</feature>
<name>A0AAW0U5R1_SCYPA</name>
<gene>
    <name evidence="2" type="ORF">O3P69_006464</name>
</gene>
<accession>A0AAW0U5R1</accession>
<reference evidence="2 3" key="1">
    <citation type="submission" date="2023-03" db="EMBL/GenBank/DDBJ databases">
        <title>High-quality genome of Scylla paramamosain provides insights in environmental adaptation.</title>
        <authorList>
            <person name="Zhang L."/>
        </authorList>
    </citation>
    <scope>NUCLEOTIDE SEQUENCE [LARGE SCALE GENOMIC DNA]</scope>
    <source>
        <strain evidence="2">LZ_2023a</strain>
        <tissue evidence="2">Muscle</tissue>
    </source>
</reference>
<sequence>MSVTSQATPPAAQPRSVNDATLQPGISSAKKRKIILSPSPTSPSTSHEENVIVEGEPRPSCQVNYAGTAGGMEAAEALACWNRSLSHNMRRSYTTRLEGIDPSHLIHLPSDAVFSKRIIFTFGHR</sequence>
<proteinExistence type="predicted"/>
<feature type="region of interest" description="Disordered" evidence="1">
    <location>
        <begin position="1"/>
        <end position="55"/>
    </location>
</feature>
<evidence type="ECO:0000256" key="1">
    <source>
        <dbReference type="SAM" id="MobiDB-lite"/>
    </source>
</evidence>
<dbReference type="AlphaFoldDB" id="A0AAW0U5R1"/>
<evidence type="ECO:0000313" key="2">
    <source>
        <dbReference type="EMBL" id="KAK8394281.1"/>
    </source>
</evidence>